<dbReference type="Gene3D" id="1.20.1250.20">
    <property type="entry name" value="MFS general substrate transporter like domains"/>
    <property type="match status" value="2"/>
</dbReference>
<dbReference type="AlphaFoldDB" id="A0A8H4FRJ9"/>
<dbReference type="InterPro" id="IPR036259">
    <property type="entry name" value="MFS_trans_sf"/>
</dbReference>
<accession>A0A8H4FRJ9</accession>
<feature type="transmembrane region" description="Helical" evidence="6">
    <location>
        <begin position="222"/>
        <end position="241"/>
    </location>
</feature>
<feature type="transmembrane region" description="Helical" evidence="6">
    <location>
        <begin position="356"/>
        <end position="375"/>
    </location>
</feature>
<dbReference type="EMBL" id="WVTB01000005">
    <property type="protein sequence ID" value="KAF3811865.1"/>
    <property type="molecule type" value="Genomic_DNA"/>
</dbReference>
<keyword evidence="2 6" id="KW-0812">Transmembrane</keyword>
<proteinExistence type="predicted"/>
<dbReference type="Pfam" id="PF07690">
    <property type="entry name" value="MFS_1"/>
    <property type="match status" value="1"/>
</dbReference>
<gene>
    <name evidence="8" type="ORF">GCG54_00003613</name>
</gene>
<comment type="subcellular location">
    <subcellularLocation>
        <location evidence="1">Membrane</location>
        <topology evidence="1">Multi-pass membrane protein</topology>
    </subcellularLocation>
</comment>
<feature type="transmembrane region" description="Helical" evidence="6">
    <location>
        <begin position="418"/>
        <end position="439"/>
    </location>
</feature>
<feature type="transmembrane region" description="Helical" evidence="6">
    <location>
        <begin position="291"/>
        <end position="312"/>
    </location>
</feature>
<feature type="transmembrane region" description="Helical" evidence="6">
    <location>
        <begin position="187"/>
        <end position="210"/>
    </location>
</feature>
<feature type="transmembrane region" description="Helical" evidence="6">
    <location>
        <begin position="101"/>
        <end position="122"/>
    </location>
</feature>
<feature type="transmembrane region" description="Helical" evidence="6">
    <location>
        <begin position="253"/>
        <end position="271"/>
    </location>
</feature>
<evidence type="ECO:0000256" key="3">
    <source>
        <dbReference type="ARBA" id="ARBA00022989"/>
    </source>
</evidence>
<evidence type="ECO:0000256" key="1">
    <source>
        <dbReference type="ARBA" id="ARBA00004141"/>
    </source>
</evidence>
<sequence length="504" mass="53812">MADNNERKSATTRPHENHSESVNKADGKWRKAAASACIILCQFIQTIPLGAGINGGLNMAKELGVSPAFAIWIIASYPLTQGTFVLMGGRVGAVYGHKKTAAAGGVLWVIFHLISGFMRSIISLCIMRALSGIGAAFVFPNAVALLTITNPPGKARNIAVGLFGAMAPIGAAGGSVFPGLFGQLTQWWWLFFFLAILGCVIFGLFIIIVPAEPSLMDPLGRVDYIGAYLGVSGLILFNFVWTQSALVGWSVPYVYALLIASILHVAGFVIWEIRFAAEPIMPMNIWRSPSFSMMIVSSFVSFMGFGMLIWYLTAWQAELRGYTMLLNAATYTPLAVGGAGAALLSAKVVRHLAAQYILAIGSTATLVSLLLVATMPVQQTYWAQAFPAILLGSLGPDFVFTASQLIASGTVRRDQQGLAGSLIGTILSYGLATGLGFAGTVEHYTNNSGKDLARGYRNGLYLGIGMAGVAIVLSLAFVRIPRDRREGWGEEQMGAEIDLPRAEP</sequence>
<dbReference type="CDD" id="cd17476">
    <property type="entry name" value="MFS_Amf1_MDR_like"/>
    <property type="match status" value="1"/>
</dbReference>
<evidence type="ECO:0000259" key="7">
    <source>
        <dbReference type="PROSITE" id="PS50850"/>
    </source>
</evidence>
<feature type="region of interest" description="Disordered" evidence="5">
    <location>
        <begin position="1"/>
        <end position="24"/>
    </location>
</feature>
<dbReference type="InterPro" id="IPR011701">
    <property type="entry name" value="MFS"/>
</dbReference>
<dbReference type="GO" id="GO:0022857">
    <property type="term" value="F:transmembrane transporter activity"/>
    <property type="evidence" value="ECO:0007669"/>
    <property type="project" value="InterPro"/>
</dbReference>
<feature type="transmembrane region" description="Helical" evidence="6">
    <location>
        <begin position="69"/>
        <end position="89"/>
    </location>
</feature>
<keyword evidence="3 6" id="KW-1133">Transmembrane helix</keyword>
<dbReference type="GeneID" id="69010772"/>
<evidence type="ECO:0000256" key="6">
    <source>
        <dbReference type="SAM" id="Phobius"/>
    </source>
</evidence>
<reference evidence="8" key="2">
    <citation type="submission" date="2020-03" db="EMBL/GenBank/DDBJ databases">
        <authorList>
            <person name="Fu F.-F."/>
            <person name="Chen J."/>
        </authorList>
    </citation>
    <scope>NUCLEOTIDE SEQUENCE</scope>
    <source>
        <strain evidence="8">Lc1</strain>
    </source>
</reference>
<name>A0A8H4FRJ9_COLGL</name>
<feature type="transmembrane region" description="Helical" evidence="6">
    <location>
        <begin position="160"/>
        <end position="181"/>
    </location>
</feature>
<evidence type="ECO:0000256" key="5">
    <source>
        <dbReference type="SAM" id="MobiDB-lite"/>
    </source>
</evidence>
<dbReference type="SUPFAM" id="SSF103473">
    <property type="entry name" value="MFS general substrate transporter"/>
    <property type="match status" value="1"/>
</dbReference>
<dbReference type="RefSeq" id="XP_045271024.1">
    <property type="nucleotide sequence ID" value="XM_045403684.1"/>
</dbReference>
<evidence type="ECO:0000256" key="2">
    <source>
        <dbReference type="ARBA" id="ARBA00022692"/>
    </source>
</evidence>
<dbReference type="PROSITE" id="PS50850">
    <property type="entry name" value="MFS"/>
    <property type="match status" value="1"/>
</dbReference>
<evidence type="ECO:0000313" key="9">
    <source>
        <dbReference type="Proteomes" id="UP000613401"/>
    </source>
</evidence>
<keyword evidence="9" id="KW-1185">Reference proteome</keyword>
<organism evidence="8 9">
    <name type="scientific">Colletotrichum gloeosporioides</name>
    <name type="common">Anthracnose fungus</name>
    <name type="synonym">Glomerella cingulata</name>
    <dbReference type="NCBI Taxonomy" id="474922"/>
    <lineage>
        <taxon>Eukaryota</taxon>
        <taxon>Fungi</taxon>
        <taxon>Dikarya</taxon>
        <taxon>Ascomycota</taxon>
        <taxon>Pezizomycotina</taxon>
        <taxon>Sordariomycetes</taxon>
        <taxon>Hypocreomycetidae</taxon>
        <taxon>Glomerellales</taxon>
        <taxon>Glomerellaceae</taxon>
        <taxon>Colletotrichum</taxon>
        <taxon>Colletotrichum gloeosporioides species complex</taxon>
    </lineage>
</organism>
<keyword evidence="4 6" id="KW-0472">Membrane</keyword>
<reference evidence="8" key="1">
    <citation type="journal article" date="2020" name="Phytopathology">
        <title>Genome sequence and comparative analysis of Colletotrichum gloeosporioides isolated from Liriodendron leaves.</title>
        <authorList>
            <person name="Fu F.F."/>
            <person name="Hao Z."/>
            <person name="Wang P."/>
            <person name="Lu Y."/>
            <person name="Xue L.J."/>
            <person name="Wei G."/>
            <person name="Tian Y."/>
            <person name="Baishi H."/>
            <person name="Xu H."/>
            <person name="Shi J."/>
            <person name="Cheng T."/>
            <person name="Wang G."/>
            <person name="Yi Y."/>
            <person name="Chen J."/>
        </authorList>
    </citation>
    <scope>NUCLEOTIDE SEQUENCE</scope>
    <source>
        <strain evidence="8">Lc1</strain>
    </source>
</reference>
<evidence type="ECO:0000313" key="8">
    <source>
        <dbReference type="EMBL" id="KAF3811865.1"/>
    </source>
</evidence>
<protein>
    <submittedName>
        <fullName evidence="8">Putative MFS-type transporter</fullName>
    </submittedName>
</protein>
<dbReference type="PANTHER" id="PTHR42718:SF41">
    <property type="entry name" value="MFS TRANSPORTER OF UNKOWN SPECIFICITY (AFU_ORTHOLOGUE AFUA_5G09940)-RELATED"/>
    <property type="match status" value="1"/>
</dbReference>
<dbReference type="GO" id="GO:0016020">
    <property type="term" value="C:membrane"/>
    <property type="evidence" value="ECO:0007669"/>
    <property type="project" value="UniProtKB-SubCell"/>
</dbReference>
<feature type="transmembrane region" description="Helical" evidence="6">
    <location>
        <begin position="128"/>
        <end position="148"/>
    </location>
</feature>
<comment type="caution">
    <text evidence="8">The sequence shown here is derived from an EMBL/GenBank/DDBJ whole genome shotgun (WGS) entry which is preliminary data.</text>
</comment>
<dbReference type="InterPro" id="IPR020846">
    <property type="entry name" value="MFS_dom"/>
</dbReference>
<feature type="transmembrane region" description="Helical" evidence="6">
    <location>
        <begin position="324"/>
        <end position="344"/>
    </location>
</feature>
<evidence type="ECO:0000256" key="4">
    <source>
        <dbReference type="ARBA" id="ARBA00023136"/>
    </source>
</evidence>
<dbReference type="Proteomes" id="UP000613401">
    <property type="component" value="Unassembled WGS sequence"/>
</dbReference>
<feature type="domain" description="Major facilitator superfamily (MFS) profile" evidence="7">
    <location>
        <begin position="34"/>
        <end position="485"/>
    </location>
</feature>
<dbReference type="PANTHER" id="PTHR42718">
    <property type="entry name" value="MAJOR FACILITATOR SUPERFAMILY MULTIDRUG TRANSPORTER MFSC"/>
    <property type="match status" value="1"/>
</dbReference>
<feature type="transmembrane region" description="Helical" evidence="6">
    <location>
        <begin position="459"/>
        <end position="478"/>
    </location>
</feature>